<proteinExistence type="predicted"/>
<keyword evidence="2" id="KW-1185">Reference proteome</keyword>
<evidence type="ECO:0000313" key="1">
    <source>
        <dbReference type="EMBL" id="AKP65597.1"/>
    </source>
</evidence>
<protein>
    <submittedName>
        <fullName evidence="1">Uncharacterized protein</fullName>
    </submittedName>
</protein>
<gene>
    <name evidence="1" type="ORF">ABN16_11710</name>
</gene>
<organism evidence="1 2">
    <name type="scientific">Levilactobacillus koreensis</name>
    <dbReference type="NCBI Taxonomy" id="637971"/>
    <lineage>
        <taxon>Bacteria</taxon>
        <taxon>Bacillati</taxon>
        <taxon>Bacillota</taxon>
        <taxon>Bacilli</taxon>
        <taxon>Lactobacillales</taxon>
        <taxon>Lactobacillaceae</taxon>
        <taxon>Levilactobacillus</taxon>
    </lineage>
</organism>
<sequence length="136" mass="15662">MTRDKLRRLHQRAHPMNFTDWLPADGKDVLTGKHILIVAWQQTQTLNQALRSFGASPTIVNNHEKSIPWITQQATGQQTDLTFLMSEGLSHAVLVTLTKEQINSRPDIRLVYHQSPADIVNQAYQYFKDLERQQIT</sequence>
<name>A0AAC8UXA2_9LACO</name>
<dbReference type="Proteomes" id="UP000036000">
    <property type="component" value="Chromosome"/>
</dbReference>
<dbReference type="KEGG" id="lko:ABN16_11710"/>
<dbReference type="AlphaFoldDB" id="A0AAC8UXA2"/>
<reference evidence="1 2" key="1">
    <citation type="submission" date="2015-07" db="EMBL/GenBank/DDBJ databases">
        <title>Lactobacillus korensis/26-25/ whole genome sequencing.</title>
        <authorList>
            <person name="Kim M.K."/>
            <person name="Im W.-T."/>
            <person name="Srinivasan S."/>
            <person name="Lee J.-J."/>
        </authorList>
    </citation>
    <scope>NUCLEOTIDE SEQUENCE [LARGE SCALE GENOMIC DNA]</scope>
    <source>
        <strain evidence="1 2">26-25</strain>
    </source>
</reference>
<dbReference type="EMBL" id="CP012033">
    <property type="protein sequence ID" value="AKP65597.1"/>
    <property type="molecule type" value="Genomic_DNA"/>
</dbReference>
<accession>A0AAC8UXA2</accession>
<evidence type="ECO:0000313" key="2">
    <source>
        <dbReference type="Proteomes" id="UP000036000"/>
    </source>
</evidence>